<dbReference type="EMBL" id="JAEUBG010001215">
    <property type="protein sequence ID" value="KAH3686743.1"/>
    <property type="molecule type" value="Genomic_DNA"/>
</dbReference>
<name>A0A9P8QA02_WICPI</name>
<reference evidence="1" key="2">
    <citation type="submission" date="2021-01" db="EMBL/GenBank/DDBJ databases">
        <authorList>
            <person name="Schikora-Tamarit M.A."/>
        </authorList>
    </citation>
    <scope>NUCLEOTIDE SEQUENCE</scope>
    <source>
        <strain evidence="1">CBS2887</strain>
    </source>
</reference>
<gene>
    <name evidence="1" type="ORF">WICPIJ_002286</name>
</gene>
<evidence type="ECO:0000313" key="1">
    <source>
        <dbReference type="EMBL" id="KAH3686743.1"/>
    </source>
</evidence>
<protein>
    <submittedName>
        <fullName evidence="1">Uncharacterized protein</fullName>
    </submittedName>
</protein>
<proteinExistence type="predicted"/>
<organism evidence="1 2">
    <name type="scientific">Wickerhamomyces pijperi</name>
    <name type="common">Yeast</name>
    <name type="synonym">Pichia pijperi</name>
    <dbReference type="NCBI Taxonomy" id="599730"/>
    <lineage>
        <taxon>Eukaryota</taxon>
        <taxon>Fungi</taxon>
        <taxon>Dikarya</taxon>
        <taxon>Ascomycota</taxon>
        <taxon>Saccharomycotina</taxon>
        <taxon>Saccharomycetes</taxon>
        <taxon>Phaffomycetales</taxon>
        <taxon>Wickerhamomycetaceae</taxon>
        <taxon>Wickerhamomyces</taxon>
    </lineage>
</organism>
<accession>A0A9P8QA02</accession>
<sequence length="70" mass="7945">MAEPIKLEAMKRSKPNLKTILPDLGQDNKWDLRCKVKPMDCVAEVNTPIITPMRISEVIVLPLLLLCLFV</sequence>
<keyword evidence="2" id="KW-1185">Reference proteome</keyword>
<dbReference type="AlphaFoldDB" id="A0A9P8QA02"/>
<comment type="caution">
    <text evidence="1">The sequence shown here is derived from an EMBL/GenBank/DDBJ whole genome shotgun (WGS) entry which is preliminary data.</text>
</comment>
<evidence type="ECO:0000313" key="2">
    <source>
        <dbReference type="Proteomes" id="UP000774326"/>
    </source>
</evidence>
<reference evidence="1" key="1">
    <citation type="journal article" date="2021" name="Open Biol.">
        <title>Shared evolutionary footprints suggest mitochondrial oxidative damage underlies multiple complex I losses in fungi.</title>
        <authorList>
            <person name="Schikora-Tamarit M.A."/>
            <person name="Marcet-Houben M."/>
            <person name="Nosek J."/>
            <person name="Gabaldon T."/>
        </authorList>
    </citation>
    <scope>NUCLEOTIDE SEQUENCE</scope>
    <source>
        <strain evidence="1">CBS2887</strain>
    </source>
</reference>
<dbReference type="Proteomes" id="UP000774326">
    <property type="component" value="Unassembled WGS sequence"/>
</dbReference>